<name>A0AAP0G1L1_9ASPA</name>
<comment type="caution">
    <text evidence="1">The sequence shown here is derived from an EMBL/GenBank/DDBJ whole genome shotgun (WGS) entry which is preliminary data.</text>
</comment>
<keyword evidence="2" id="KW-1185">Reference proteome</keyword>
<reference evidence="1 2" key="1">
    <citation type="journal article" date="2022" name="Nat. Plants">
        <title>Genomes of leafy and leafless Platanthera orchids illuminate the evolution of mycoheterotrophy.</title>
        <authorList>
            <person name="Li M.H."/>
            <person name="Liu K.W."/>
            <person name="Li Z."/>
            <person name="Lu H.C."/>
            <person name="Ye Q.L."/>
            <person name="Zhang D."/>
            <person name="Wang J.Y."/>
            <person name="Li Y.F."/>
            <person name="Zhong Z.M."/>
            <person name="Liu X."/>
            <person name="Yu X."/>
            <person name="Liu D.K."/>
            <person name="Tu X.D."/>
            <person name="Liu B."/>
            <person name="Hao Y."/>
            <person name="Liao X.Y."/>
            <person name="Jiang Y.T."/>
            <person name="Sun W.H."/>
            <person name="Chen J."/>
            <person name="Chen Y.Q."/>
            <person name="Ai Y."/>
            <person name="Zhai J.W."/>
            <person name="Wu S.S."/>
            <person name="Zhou Z."/>
            <person name="Hsiao Y.Y."/>
            <person name="Wu W.L."/>
            <person name="Chen Y.Y."/>
            <person name="Lin Y.F."/>
            <person name="Hsu J.L."/>
            <person name="Li C.Y."/>
            <person name="Wang Z.W."/>
            <person name="Zhao X."/>
            <person name="Zhong W.Y."/>
            <person name="Ma X.K."/>
            <person name="Ma L."/>
            <person name="Huang J."/>
            <person name="Chen G.Z."/>
            <person name="Huang M.Z."/>
            <person name="Huang L."/>
            <person name="Peng D.H."/>
            <person name="Luo Y.B."/>
            <person name="Zou S.Q."/>
            <person name="Chen S.P."/>
            <person name="Lan S."/>
            <person name="Tsai W.C."/>
            <person name="Van de Peer Y."/>
            <person name="Liu Z.J."/>
        </authorList>
    </citation>
    <scope>NUCLEOTIDE SEQUENCE [LARGE SCALE GENOMIC DNA]</scope>
    <source>
        <strain evidence="1">Lor287</strain>
    </source>
</reference>
<proteinExistence type="predicted"/>
<evidence type="ECO:0000313" key="1">
    <source>
        <dbReference type="EMBL" id="KAK8933825.1"/>
    </source>
</evidence>
<sequence length="51" mass="5607">MSMGKALLPSTSSSNQVKVEFLVMESSGISPNSWLIKMGMSWIAMLRPPLH</sequence>
<dbReference type="Proteomes" id="UP001418222">
    <property type="component" value="Unassembled WGS sequence"/>
</dbReference>
<dbReference type="EMBL" id="JBBWWQ010000013">
    <property type="protein sequence ID" value="KAK8933825.1"/>
    <property type="molecule type" value="Genomic_DNA"/>
</dbReference>
<accession>A0AAP0G1L1</accession>
<gene>
    <name evidence="1" type="ORF">KSP39_PZI015397</name>
</gene>
<organism evidence="1 2">
    <name type="scientific">Platanthera zijinensis</name>
    <dbReference type="NCBI Taxonomy" id="2320716"/>
    <lineage>
        <taxon>Eukaryota</taxon>
        <taxon>Viridiplantae</taxon>
        <taxon>Streptophyta</taxon>
        <taxon>Embryophyta</taxon>
        <taxon>Tracheophyta</taxon>
        <taxon>Spermatophyta</taxon>
        <taxon>Magnoliopsida</taxon>
        <taxon>Liliopsida</taxon>
        <taxon>Asparagales</taxon>
        <taxon>Orchidaceae</taxon>
        <taxon>Orchidoideae</taxon>
        <taxon>Orchideae</taxon>
        <taxon>Orchidinae</taxon>
        <taxon>Platanthera</taxon>
    </lineage>
</organism>
<protein>
    <submittedName>
        <fullName evidence="1">Uncharacterized protein</fullName>
    </submittedName>
</protein>
<dbReference type="AlphaFoldDB" id="A0AAP0G1L1"/>
<evidence type="ECO:0000313" key="2">
    <source>
        <dbReference type="Proteomes" id="UP001418222"/>
    </source>
</evidence>